<dbReference type="EMBL" id="JALJOV010000232">
    <property type="protein sequence ID" value="KAK9865624.1"/>
    <property type="molecule type" value="Genomic_DNA"/>
</dbReference>
<dbReference type="InterPro" id="IPR045279">
    <property type="entry name" value="ARR-like"/>
</dbReference>
<accession>A0AAW1T7V6</accession>
<dbReference type="GO" id="GO:0000160">
    <property type="term" value="P:phosphorelay signal transduction system"/>
    <property type="evidence" value="ECO:0007669"/>
    <property type="project" value="UniProtKB-KW"/>
</dbReference>
<feature type="compositionally biased region" description="Basic residues" evidence="3">
    <location>
        <begin position="229"/>
        <end position="239"/>
    </location>
</feature>
<reference evidence="5 6" key="1">
    <citation type="journal article" date="2024" name="Nat. Commun.">
        <title>Phylogenomics reveals the evolutionary origins of lichenization in chlorophyte algae.</title>
        <authorList>
            <person name="Puginier C."/>
            <person name="Libourel C."/>
            <person name="Otte J."/>
            <person name="Skaloud P."/>
            <person name="Haon M."/>
            <person name="Grisel S."/>
            <person name="Petersen M."/>
            <person name="Berrin J.G."/>
            <person name="Delaux P.M."/>
            <person name="Dal Grande F."/>
            <person name="Keller J."/>
        </authorList>
    </citation>
    <scope>NUCLEOTIDE SEQUENCE [LARGE SCALE GENOMIC DNA]</scope>
    <source>
        <strain evidence="5 6">SAG 2523</strain>
    </source>
</reference>
<keyword evidence="1" id="KW-0902">Two-component regulatory system</keyword>
<sequence length="468" mass="49781">MKRVPSFSNRPGFPKGLQVVLVESDAKARRQVEAQLEALSYVVTACSSCADAARKIGSRSSVGFELVLVEAQTISRGAPDCSLFLSTVKGLPLVLMSGSSNKADVLRGIELGAVDFLEKPLSSLKLKNIWQHVVRKMMAEDAVTPFYPAEPEQPAPTKEEGEGSGLTSPKTPSPAGSGADKGSITFSTSTRSKGSEGESSHTGSAALVEEGGPEQQLKASTSSSSLRKQAPKGRRKVKLVKPTGVSGPPPPLAVRPPGQAPLYSPGYTSPQYRTFCEGWPQMLQQPGVWGQQAAAPAFTFVPTPTSTPTPSPDQGSMPFSYPRRPVLPAFCSAWQIPTQVQGPLPVQELGPRCKSAPSERQRPEDTLEHSRSADALDLDNLLDAEPLYLGEDSDFFDSDFGDIFGSEDTPQHDVTEAAAKLEALVAPGKATGSSPFGLRLKKSESFCNLINRHLAETRASTSSDTGSQ</sequence>
<feature type="domain" description="Response regulatory" evidence="4">
    <location>
        <begin position="18"/>
        <end position="134"/>
    </location>
</feature>
<organism evidence="5 6">
    <name type="scientific">Apatococcus fuscideae</name>
    <dbReference type="NCBI Taxonomy" id="2026836"/>
    <lineage>
        <taxon>Eukaryota</taxon>
        <taxon>Viridiplantae</taxon>
        <taxon>Chlorophyta</taxon>
        <taxon>core chlorophytes</taxon>
        <taxon>Trebouxiophyceae</taxon>
        <taxon>Chlorellales</taxon>
        <taxon>Chlorellaceae</taxon>
        <taxon>Apatococcus</taxon>
    </lineage>
</organism>
<dbReference type="InterPro" id="IPR011006">
    <property type="entry name" value="CheY-like_superfamily"/>
</dbReference>
<evidence type="ECO:0000256" key="3">
    <source>
        <dbReference type="SAM" id="MobiDB-lite"/>
    </source>
</evidence>
<comment type="caution">
    <text evidence="5">The sequence shown here is derived from an EMBL/GenBank/DDBJ whole genome shotgun (WGS) entry which is preliminary data.</text>
</comment>
<evidence type="ECO:0000256" key="2">
    <source>
        <dbReference type="PROSITE-ProRule" id="PRU00169"/>
    </source>
</evidence>
<feature type="region of interest" description="Disordered" evidence="3">
    <location>
        <begin position="146"/>
        <end position="265"/>
    </location>
</feature>
<proteinExistence type="predicted"/>
<comment type="caution">
    <text evidence="2">Lacks conserved residue(s) required for the propagation of feature annotation.</text>
</comment>
<evidence type="ECO:0000313" key="5">
    <source>
        <dbReference type="EMBL" id="KAK9865624.1"/>
    </source>
</evidence>
<name>A0AAW1T7V6_9CHLO</name>
<feature type="compositionally biased region" description="Basic and acidic residues" evidence="3">
    <location>
        <begin position="357"/>
        <end position="372"/>
    </location>
</feature>
<dbReference type="PROSITE" id="PS50110">
    <property type="entry name" value="RESPONSE_REGULATORY"/>
    <property type="match status" value="1"/>
</dbReference>
<feature type="region of interest" description="Disordered" evidence="3">
    <location>
        <begin position="342"/>
        <end position="372"/>
    </location>
</feature>
<evidence type="ECO:0000256" key="1">
    <source>
        <dbReference type="ARBA" id="ARBA00023012"/>
    </source>
</evidence>
<evidence type="ECO:0000259" key="4">
    <source>
        <dbReference type="PROSITE" id="PS50110"/>
    </source>
</evidence>
<feature type="compositionally biased region" description="Polar residues" evidence="3">
    <location>
        <begin position="217"/>
        <end position="227"/>
    </location>
</feature>
<protein>
    <recommendedName>
        <fullName evidence="4">Response regulatory domain-containing protein</fullName>
    </recommendedName>
</protein>
<dbReference type="PANTHER" id="PTHR43874:SF7">
    <property type="entry name" value="TWO-COMPONENT RESPONSE REGULATOR ARR10"/>
    <property type="match status" value="1"/>
</dbReference>
<dbReference type="Proteomes" id="UP001485043">
    <property type="component" value="Unassembled WGS sequence"/>
</dbReference>
<dbReference type="Gene3D" id="3.40.50.2300">
    <property type="match status" value="1"/>
</dbReference>
<dbReference type="SMART" id="SM00448">
    <property type="entry name" value="REC"/>
    <property type="match status" value="1"/>
</dbReference>
<keyword evidence="6" id="KW-1185">Reference proteome</keyword>
<dbReference type="PANTHER" id="PTHR43874">
    <property type="entry name" value="TWO-COMPONENT RESPONSE REGULATOR"/>
    <property type="match status" value="1"/>
</dbReference>
<dbReference type="GO" id="GO:0009736">
    <property type="term" value="P:cytokinin-activated signaling pathway"/>
    <property type="evidence" value="ECO:0007669"/>
    <property type="project" value="InterPro"/>
</dbReference>
<dbReference type="InterPro" id="IPR001789">
    <property type="entry name" value="Sig_transdc_resp-reg_receiver"/>
</dbReference>
<evidence type="ECO:0000313" key="6">
    <source>
        <dbReference type="Proteomes" id="UP001485043"/>
    </source>
</evidence>
<dbReference type="AlphaFoldDB" id="A0AAW1T7V6"/>
<gene>
    <name evidence="5" type="ORF">WJX84_008127</name>
</gene>
<dbReference type="SUPFAM" id="SSF52172">
    <property type="entry name" value="CheY-like"/>
    <property type="match status" value="1"/>
</dbReference>